<dbReference type="EMBL" id="BACD03000007">
    <property type="protein sequence ID" value="GAO47039.1"/>
    <property type="molecule type" value="Genomic_DNA"/>
</dbReference>
<dbReference type="AlphaFoldDB" id="A0A0E9NB26"/>
<evidence type="ECO:0000256" key="1">
    <source>
        <dbReference type="SAM" id="SignalP"/>
    </source>
</evidence>
<name>A0A0E9NB26_SAICN</name>
<gene>
    <name evidence="2" type="ORF">G7K_1252-t1</name>
</gene>
<dbReference type="Proteomes" id="UP000033140">
    <property type="component" value="Unassembled WGS sequence"/>
</dbReference>
<reference evidence="2 3" key="1">
    <citation type="journal article" date="2011" name="J. Gen. Appl. Microbiol.">
        <title>Draft genome sequencing of the enigmatic yeast Saitoella complicata.</title>
        <authorList>
            <person name="Nishida H."/>
            <person name="Hamamoto M."/>
            <person name="Sugiyama J."/>
        </authorList>
    </citation>
    <scope>NUCLEOTIDE SEQUENCE [LARGE SCALE GENOMIC DNA]</scope>
    <source>
        <strain evidence="2 3">NRRL Y-17804</strain>
    </source>
</reference>
<sequence length="343" mass="36124">MMLSSALVLLASATLGLSQLTSPSNTTVYNNASSVPATGGPTFDAGNSTAAFANSTQPANGTVITIIPMGPYGSNVTVAITNSTTSSSTSFNESLPIGGGDEITIQPEEINGVDGAEVSVVDVQMNVTHHYNLTNNVSVSLHYPSNFTNPMTQVNLTQPMFPGSASMNTSMTFNSSDPTFNVTYPSPPGHGGFVALNFTTSRDEGKALCESMGLSLANIKIDNILATADKPGVFWINSWNTDSYGSACLALFTPGFAIVIPRGGCNATGVKTLCGPKEAAALDCDGMYIYCRHGLSIISGLSFPWALKVAFLPLLLCCWWRTGTSAYVSYVSDFCRDELDFES</sequence>
<accession>A0A0E9NB26</accession>
<proteinExistence type="predicted"/>
<evidence type="ECO:0000313" key="3">
    <source>
        <dbReference type="Proteomes" id="UP000033140"/>
    </source>
</evidence>
<keyword evidence="3" id="KW-1185">Reference proteome</keyword>
<reference evidence="2 3" key="2">
    <citation type="journal article" date="2014" name="J. Gen. Appl. Microbiol.">
        <title>The early diverging ascomycetous budding yeast Saitoella complicata has three histone deacetylases belonging to the Clr6, Hos2, and Rpd3 lineages.</title>
        <authorList>
            <person name="Nishida H."/>
            <person name="Matsumoto T."/>
            <person name="Kondo S."/>
            <person name="Hamamoto M."/>
            <person name="Yoshikawa H."/>
        </authorList>
    </citation>
    <scope>NUCLEOTIDE SEQUENCE [LARGE SCALE GENOMIC DNA]</scope>
    <source>
        <strain evidence="2 3">NRRL Y-17804</strain>
    </source>
</reference>
<evidence type="ECO:0008006" key="4">
    <source>
        <dbReference type="Google" id="ProtNLM"/>
    </source>
</evidence>
<reference evidence="2 3" key="3">
    <citation type="journal article" date="2015" name="Genome Announc.">
        <title>Draft Genome Sequence of the Archiascomycetous Yeast Saitoella complicata.</title>
        <authorList>
            <person name="Yamauchi K."/>
            <person name="Kondo S."/>
            <person name="Hamamoto M."/>
            <person name="Takahashi Y."/>
            <person name="Ogura Y."/>
            <person name="Hayashi T."/>
            <person name="Nishida H."/>
        </authorList>
    </citation>
    <scope>NUCLEOTIDE SEQUENCE [LARGE SCALE GENOMIC DNA]</scope>
    <source>
        <strain evidence="2 3">NRRL Y-17804</strain>
    </source>
</reference>
<protein>
    <recommendedName>
        <fullName evidence="4">SRCR domain-containing protein</fullName>
    </recommendedName>
</protein>
<keyword evidence="1" id="KW-0732">Signal</keyword>
<feature type="signal peptide" evidence="1">
    <location>
        <begin position="1"/>
        <end position="18"/>
    </location>
</feature>
<comment type="caution">
    <text evidence="2">The sequence shown here is derived from an EMBL/GenBank/DDBJ whole genome shotgun (WGS) entry which is preliminary data.</text>
</comment>
<evidence type="ECO:0000313" key="2">
    <source>
        <dbReference type="EMBL" id="GAO47039.1"/>
    </source>
</evidence>
<feature type="chain" id="PRO_5002430527" description="SRCR domain-containing protein" evidence="1">
    <location>
        <begin position="19"/>
        <end position="343"/>
    </location>
</feature>
<organism evidence="2 3">
    <name type="scientific">Saitoella complicata (strain BCRC 22490 / CBS 7301 / JCM 7358 / NBRC 10748 / NRRL Y-17804)</name>
    <dbReference type="NCBI Taxonomy" id="698492"/>
    <lineage>
        <taxon>Eukaryota</taxon>
        <taxon>Fungi</taxon>
        <taxon>Dikarya</taxon>
        <taxon>Ascomycota</taxon>
        <taxon>Taphrinomycotina</taxon>
        <taxon>Taphrinomycotina incertae sedis</taxon>
        <taxon>Saitoella</taxon>
    </lineage>
</organism>